<keyword evidence="2" id="KW-1185">Reference proteome</keyword>
<reference evidence="1 2" key="1">
    <citation type="submission" date="2015-01" db="EMBL/GenBank/DDBJ databases">
        <title>Genome sequence of the anaerobic bacterium Geobacter soli GSS01, a dissimilatory Fe(III) reducer from soil.</title>
        <authorList>
            <person name="Yang G."/>
            <person name="Zhou S."/>
        </authorList>
    </citation>
    <scope>NUCLEOTIDE SEQUENCE [LARGE SCALE GENOMIC DNA]</scope>
    <source>
        <strain evidence="1 2">GSS01</strain>
    </source>
</reference>
<organism evidence="1 2">
    <name type="scientific">Geobacter soli</name>
    <dbReference type="NCBI Taxonomy" id="1510391"/>
    <lineage>
        <taxon>Bacteria</taxon>
        <taxon>Pseudomonadati</taxon>
        <taxon>Thermodesulfobacteriota</taxon>
        <taxon>Desulfuromonadia</taxon>
        <taxon>Geobacterales</taxon>
        <taxon>Geobacteraceae</taxon>
        <taxon>Geobacter</taxon>
    </lineage>
</organism>
<comment type="caution">
    <text evidence="1">The sequence shown here is derived from an EMBL/GenBank/DDBJ whole genome shotgun (WGS) entry which is preliminary data.</text>
</comment>
<dbReference type="AlphaFoldDB" id="A0A0C1QVP2"/>
<name>A0A0C1QVP2_9BACT</name>
<gene>
    <name evidence="1" type="ORF">SE37_06155</name>
</gene>
<protein>
    <submittedName>
        <fullName evidence="1">Uncharacterized protein</fullName>
    </submittedName>
</protein>
<dbReference type="RefSeq" id="WP_039644604.1">
    <property type="nucleotide sequence ID" value="NZ_JXBL01000001.1"/>
</dbReference>
<dbReference type="Proteomes" id="UP000031433">
    <property type="component" value="Unassembled WGS sequence"/>
</dbReference>
<accession>A0A0C1QVP2</accession>
<evidence type="ECO:0000313" key="2">
    <source>
        <dbReference type="Proteomes" id="UP000031433"/>
    </source>
</evidence>
<dbReference type="EMBL" id="JXBL01000001">
    <property type="protein sequence ID" value="KIE42231.1"/>
    <property type="molecule type" value="Genomic_DNA"/>
</dbReference>
<proteinExistence type="predicted"/>
<evidence type="ECO:0000313" key="1">
    <source>
        <dbReference type="EMBL" id="KIE42231.1"/>
    </source>
</evidence>
<sequence>MNADKIKAEELPTIDSCMIEFHSLAQELERASAAVWVLQTLLWHEEKRVGDEQLLFNGVMELLSVLGSKLNGLKESAQEMIPEDFFQASRNGRENPHP</sequence>